<organism evidence="1">
    <name type="scientific">Fusarium oxysporum f. sp. conglutinans race 2 54008</name>
    <dbReference type="NCBI Taxonomy" id="1089457"/>
    <lineage>
        <taxon>Eukaryota</taxon>
        <taxon>Fungi</taxon>
        <taxon>Dikarya</taxon>
        <taxon>Ascomycota</taxon>
        <taxon>Pezizomycotina</taxon>
        <taxon>Sordariomycetes</taxon>
        <taxon>Hypocreomycetidae</taxon>
        <taxon>Hypocreales</taxon>
        <taxon>Nectriaceae</taxon>
        <taxon>Fusarium</taxon>
        <taxon>Fusarium oxysporum species complex</taxon>
    </lineage>
</organism>
<dbReference type="OrthoDB" id="4158087at2759"/>
<accession>X0GYK9</accession>
<protein>
    <submittedName>
        <fullName evidence="1">Uncharacterized protein</fullName>
    </submittedName>
</protein>
<reference evidence="1" key="2">
    <citation type="submission" date="2014-03" db="EMBL/GenBank/DDBJ databases">
        <title>The Genome Annotation of Fusarium oxysporum PHW808.</title>
        <authorList>
            <consortium name="The Broad Institute Genomics Platform"/>
            <person name="Ma L.-J."/>
            <person name="Corby-Kistler H."/>
            <person name="Broz K."/>
            <person name="Gale L.R."/>
            <person name="Jonkers W."/>
            <person name="O'Donnell K."/>
            <person name="Ploetz R."/>
            <person name="Steinberg C."/>
            <person name="Schwartz D.C."/>
            <person name="VanEtten H."/>
            <person name="Zhou S."/>
            <person name="Young S.K."/>
            <person name="Zeng Q."/>
            <person name="Gargeya S."/>
            <person name="Fitzgerald M."/>
            <person name="Abouelleil A."/>
            <person name="Alvarado L."/>
            <person name="Chapman S.B."/>
            <person name="Gainer-Dewar J."/>
            <person name="Goldberg J."/>
            <person name="Griggs A."/>
            <person name="Gujja S."/>
            <person name="Hansen M."/>
            <person name="Howarth C."/>
            <person name="Imamovic A."/>
            <person name="Ireland A."/>
            <person name="Larimer J."/>
            <person name="McCowan C."/>
            <person name="Murphy C."/>
            <person name="Pearson M."/>
            <person name="Poon T.W."/>
            <person name="Priest M."/>
            <person name="Roberts A."/>
            <person name="Saif S."/>
            <person name="Shea T."/>
            <person name="Sykes S."/>
            <person name="Wortman J."/>
            <person name="Nusbaum C."/>
            <person name="Birren B."/>
        </authorList>
    </citation>
    <scope>NUCLEOTIDE SEQUENCE</scope>
    <source>
        <strain evidence="1">54008</strain>
    </source>
</reference>
<dbReference type="EMBL" id="KK033846">
    <property type="protein sequence ID" value="EXL64891.1"/>
    <property type="molecule type" value="Genomic_DNA"/>
</dbReference>
<name>X0GYK9_FUSOX</name>
<dbReference type="Proteomes" id="UP000030676">
    <property type="component" value="Unassembled WGS sequence"/>
</dbReference>
<dbReference type="AlphaFoldDB" id="X0GYK9"/>
<proteinExistence type="predicted"/>
<evidence type="ECO:0000313" key="1">
    <source>
        <dbReference type="EMBL" id="EXL64891.1"/>
    </source>
</evidence>
<gene>
    <name evidence="1" type="ORF">FOPG_18862</name>
</gene>
<dbReference type="HOGENOM" id="CLU_2372898_0_0_1"/>
<reference evidence="1" key="1">
    <citation type="submission" date="2011-11" db="EMBL/GenBank/DDBJ databases">
        <title>The Genome Sequence of Fusarium oxysporum PHW808.</title>
        <authorList>
            <consortium name="The Broad Institute Genome Sequencing Platform"/>
            <person name="Ma L.-J."/>
            <person name="Gale L.R."/>
            <person name="Schwartz D.C."/>
            <person name="Zhou S."/>
            <person name="Corby-Kistler H."/>
            <person name="Young S.K."/>
            <person name="Zeng Q."/>
            <person name="Gargeya S."/>
            <person name="Fitzgerald M."/>
            <person name="Haas B."/>
            <person name="Abouelleil A."/>
            <person name="Alvarado L."/>
            <person name="Arachchi H.M."/>
            <person name="Berlin A."/>
            <person name="Brown A."/>
            <person name="Chapman S.B."/>
            <person name="Chen Z."/>
            <person name="Dunbar C."/>
            <person name="Freedman E."/>
            <person name="Gearin G."/>
            <person name="Goldberg J."/>
            <person name="Griggs A."/>
            <person name="Gujja S."/>
            <person name="Heiman D."/>
            <person name="Howarth C."/>
            <person name="Larson L."/>
            <person name="Lui A."/>
            <person name="MacDonald P.J.P."/>
            <person name="Montmayeur A."/>
            <person name="Murphy C."/>
            <person name="Neiman D."/>
            <person name="Pearson M."/>
            <person name="Priest M."/>
            <person name="Roberts A."/>
            <person name="Saif S."/>
            <person name="Shea T."/>
            <person name="Shenoy N."/>
            <person name="Sisk P."/>
            <person name="Stolte C."/>
            <person name="Sykes S."/>
            <person name="Wortman J."/>
            <person name="Nusbaum C."/>
            <person name="Birren B."/>
        </authorList>
    </citation>
    <scope>NUCLEOTIDE SEQUENCE [LARGE SCALE GENOMIC DNA]</scope>
    <source>
        <strain evidence="1">54008</strain>
    </source>
</reference>
<sequence length="95" mass="10284">MVLFDYLTTTVPSKNTWLGLAINDPLLMRVTLRTTAAFGATATPLFSPDLRNEGLKLKGDAIKDLNLILQNGQISENVLAAIAHLGHSEVSIRVP</sequence>